<dbReference type="Proteomes" id="UP000325315">
    <property type="component" value="Unassembled WGS sequence"/>
</dbReference>
<evidence type="ECO:0000313" key="4">
    <source>
        <dbReference type="Proteomes" id="UP000325315"/>
    </source>
</evidence>
<feature type="domain" description="Retrotransposon gag" evidence="2">
    <location>
        <begin position="138"/>
        <end position="219"/>
    </location>
</feature>
<evidence type="ECO:0000256" key="1">
    <source>
        <dbReference type="SAM" id="MobiDB-lite"/>
    </source>
</evidence>
<keyword evidence="4" id="KW-1185">Reference proteome</keyword>
<dbReference type="AlphaFoldDB" id="A0A5B6VW16"/>
<dbReference type="EMBL" id="SMMG02000005">
    <property type="protein sequence ID" value="KAA3473174.1"/>
    <property type="molecule type" value="Genomic_DNA"/>
</dbReference>
<proteinExistence type="predicted"/>
<accession>A0A5B6VW16</accession>
<dbReference type="InterPro" id="IPR021109">
    <property type="entry name" value="Peptidase_aspartic_dom_sf"/>
</dbReference>
<organism evidence="3 4">
    <name type="scientific">Gossypium australe</name>
    <dbReference type="NCBI Taxonomy" id="47621"/>
    <lineage>
        <taxon>Eukaryota</taxon>
        <taxon>Viridiplantae</taxon>
        <taxon>Streptophyta</taxon>
        <taxon>Embryophyta</taxon>
        <taxon>Tracheophyta</taxon>
        <taxon>Spermatophyta</taxon>
        <taxon>Magnoliopsida</taxon>
        <taxon>eudicotyledons</taxon>
        <taxon>Gunneridae</taxon>
        <taxon>Pentapetalae</taxon>
        <taxon>rosids</taxon>
        <taxon>malvids</taxon>
        <taxon>Malvales</taxon>
        <taxon>Malvaceae</taxon>
        <taxon>Malvoideae</taxon>
        <taxon>Gossypium</taxon>
    </lineage>
</organism>
<dbReference type="PANTHER" id="PTHR15503:SF45">
    <property type="entry name" value="RNA-DIRECTED DNA POLYMERASE HOMOLOG"/>
    <property type="match status" value="1"/>
</dbReference>
<feature type="region of interest" description="Disordered" evidence="1">
    <location>
        <begin position="231"/>
        <end position="265"/>
    </location>
</feature>
<comment type="caution">
    <text evidence="3">The sequence shown here is derived from an EMBL/GenBank/DDBJ whole genome shotgun (WGS) entry which is preliminary data.</text>
</comment>
<dbReference type="Pfam" id="PF03732">
    <property type="entry name" value="Retrotrans_gag"/>
    <property type="match status" value="1"/>
</dbReference>
<dbReference type="Gene3D" id="2.40.70.10">
    <property type="entry name" value="Acid Proteases"/>
    <property type="match status" value="1"/>
</dbReference>
<feature type="compositionally biased region" description="Basic and acidic residues" evidence="1">
    <location>
        <begin position="231"/>
        <end position="240"/>
    </location>
</feature>
<dbReference type="InterPro" id="IPR032567">
    <property type="entry name" value="RTL1-rel"/>
</dbReference>
<dbReference type="Pfam" id="PF08284">
    <property type="entry name" value="RVP_2"/>
    <property type="match status" value="1"/>
</dbReference>
<evidence type="ECO:0000313" key="3">
    <source>
        <dbReference type="EMBL" id="KAA3473174.1"/>
    </source>
</evidence>
<reference evidence="4" key="1">
    <citation type="journal article" date="2019" name="Plant Biotechnol. J.">
        <title>Genome sequencing of the Australian wild diploid species Gossypium australe highlights disease resistance and delayed gland morphogenesis.</title>
        <authorList>
            <person name="Cai Y."/>
            <person name="Cai X."/>
            <person name="Wang Q."/>
            <person name="Wang P."/>
            <person name="Zhang Y."/>
            <person name="Cai C."/>
            <person name="Xu Y."/>
            <person name="Wang K."/>
            <person name="Zhou Z."/>
            <person name="Wang C."/>
            <person name="Geng S."/>
            <person name="Li B."/>
            <person name="Dong Q."/>
            <person name="Hou Y."/>
            <person name="Wang H."/>
            <person name="Ai P."/>
            <person name="Liu Z."/>
            <person name="Yi F."/>
            <person name="Sun M."/>
            <person name="An G."/>
            <person name="Cheng J."/>
            <person name="Zhang Y."/>
            <person name="Shi Q."/>
            <person name="Xie Y."/>
            <person name="Shi X."/>
            <person name="Chang Y."/>
            <person name="Huang F."/>
            <person name="Chen Y."/>
            <person name="Hong S."/>
            <person name="Mi L."/>
            <person name="Sun Q."/>
            <person name="Zhang L."/>
            <person name="Zhou B."/>
            <person name="Peng R."/>
            <person name="Zhang X."/>
            <person name="Liu F."/>
        </authorList>
    </citation>
    <scope>NUCLEOTIDE SEQUENCE [LARGE SCALE GENOMIC DNA]</scope>
    <source>
        <strain evidence="4">cv. PA1801</strain>
    </source>
</reference>
<dbReference type="InterPro" id="IPR005162">
    <property type="entry name" value="Retrotrans_gag_dom"/>
</dbReference>
<name>A0A5B6VW16_9ROSI</name>
<protein>
    <submittedName>
        <fullName evidence="3">Protein MCM10</fullName>
    </submittedName>
</protein>
<evidence type="ECO:0000259" key="2">
    <source>
        <dbReference type="Pfam" id="PF03732"/>
    </source>
</evidence>
<gene>
    <name evidence="3" type="ORF">EPI10_023576</name>
</gene>
<dbReference type="PANTHER" id="PTHR15503">
    <property type="entry name" value="LDOC1 RELATED"/>
    <property type="match status" value="1"/>
</dbReference>
<sequence>MDPNRAVANDVESYAPALAQGIALSEFRNVSSSHGGESNEAFFQMMNKWFTQFVRTNSAAQQPPPPPNPQSVPIAPQVVELQRLNKPLVDKIRKYGAEEFRATVDDDPEGAEFWLENTIRVFDELSCTPRECLKCDVSLMRDTAYQWLNTLVSVVPREKFTWEFFLTEFWKKYICQIFLDQKHKEFLELKQGRMTVIEYEREFVRLSKYAREYVSTEEIIACKAEELSNEKRRANSEARDSRKRSMSKPYQSSSKKSKDSYTRPNASIGYLTRDRGKQYSSLKAQATSVSSVGISNPLGKYVLVGKVCKNCPLMTRDYYFLADLMLLPFDAFDVILDMDWLTLHDAVVNYKLKTIELKCQNSEILRIESDESNTTVSDSKIESVPVVYEYSDVFPEELLGLPPIREVEFSIELVRGTSSISVAPYRMAPTELKELKAKFHLGVR</sequence>
<dbReference type="OrthoDB" id="437338at2759"/>